<dbReference type="KEGG" id="achi:CDG60_07685"/>
<dbReference type="Proteomes" id="UP000263753">
    <property type="component" value="Chromosome"/>
</dbReference>
<dbReference type="InterPro" id="IPR005618">
    <property type="entry name" value="OMPW"/>
</dbReference>
<keyword evidence="1" id="KW-0732">Signal</keyword>
<dbReference type="Gene3D" id="2.40.160.20">
    <property type="match status" value="1"/>
</dbReference>
<proteinExistence type="predicted"/>
<sequence length="366" mass="38485">MKPGYLAVPLALVCAMQNAAAAPENGKRFSVSAGWLHVMPQGKANPFNINTAVKGGTNAKVGLISQDGFLKAIDSDAVTGTGSNLKNQLEGLLNGPLGSNGGSLKDAEGNIRENIAGTAIIDGLESWGAKGTGLEAEDIDTLGLMFNYYLNDKVSLQLIGGIPPKVDIKGKGEITAPLTGSAKPGGIAGILYKDLPLNYAVPITNLNSYSKAATARAWTPALEAQYQFGKPGIDKFRPFVGAGLMYAYFNDIELNKGIESDLIAAGHMIQNIHDGKAGAALDGKISSGDMRVKVDASDAIAPIVTAGFTYDITPSWFTTASVSYAKLNNKVTIDVMNKNTSEKLIHATTKIDIDPVITYVGVGYRF</sequence>
<dbReference type="PANTHER" id="PTHR36920:SF1">
    <property type="entry name" value="OUTER MEMBRANE PROTEIN W"/>
    <property type="match status" value="1"/>
</dbReference>
<dbReference type="RefSeq" id="WP_087511559.1">
    <property type="nucleotide sequence ID" value="NZ_CP032134.1"/>
</dbReference>
<dbReference type="InterPro" id="IPR011250">
    <property type="entry name" value="OMP/PagP_B-barrel"/>
</dbReference>
<accession>A0A3B7LWW5</accession>
<evidence type="ECO:0000256" key="1">
    <source>
        <dbReference type="SAM" id="SignalP"/>
    </source>
</evidence>
<dbReference type="EMBL" id="CP032134">
    <property type="protein sequence ID" value="AXY56464.1"/>
    <property type="molecule type" value="Genomic_DNA"/>
</dbReference>
<protein>
    <submittedName>
        <fullName evidence="2">OmpW family protein</fullName>
    </submittedName>
</protein>
<feature type="signal peptide" evidence="1">
    <location>
        <begin position="1"/>
        <end position="21"/>
    </location>
</feature>
<evidence type="ECO:0000313" key="3">
    <source>
        <dbReference type="Proteomes" id="UP000263753"/>
    </source>
</evidence>
<feature type="chain" id="PRO_5017717588" evidence="1">
    <location>
        <begin position="22"/>
        <end position="366"/>
    </location>
</feature>
<dbReference type="PANTHER" id="PTHR36920">
    <property type="match status" value="1"/>
</dbReference>
<gene>
    <name evidence="2" type="ORF">CDG60_07685</name>
</gene>
<organism evidence="2 3">
    <name type="scientific">Acinetobacter chinensis</name>
    <dbReference type="NCBI Taxonomy" id="2004650"/>
    <lineage>
        <taxon>Bacteria</taxon>
        <taxon>Pseudomonadati</taxon>
        <taxon>Pseudomonadota</taxon>
        <taxon>Gammaproteobacteria</taxon>
        <taxon>Moraxellales</taxon>
        <taxon>Moraxellaceae</taxon>
        <taxon>Acinetobacter</taxon>
    </lineage>
</organism>
<evidence type="ECO:0000313" key="2">
    <source>
        <dbReference type="EMBL" id="AXY56464.1"/>
    </source>
</evidence>
<dbReference type="GO" id="GO:0055085">
    <property type="term" value="P:transmembrane transport"/>
    <property type="evidence" value="ECO:0007669"/>
    <property type="project" value="TreeGrafter"/>
</dbReference>
<dbReference type="SUPFAM" id="SSF56925">
    <property type="entry name" value="OMPA-like"/>
    <property type="match status" value="1"/>
</dbReference>
<dbReference type="Pfam" id="PF03922">
    <property type="entry name" value="OmpW"/>
    <property type="match status" value="1"/>
</dbReference>
<name>A0A3B7LWW5_9GAMM</name>
<dbReference type="GO" id="GO:0019867">
    <property type="term" value="C:outer membrane"/>
    <property type="evidence" value="ECO:0007669"/>
    <property type="project" value="InterPro"/>
</dbReference>
<dbReference type="AlphaFoldDB" id="A0A3B7LWW5"/>
<reference evidence="3" key="1">
    <citation type="submission" date="2018-09" db="EMBL/GenBank/DDBJ databases">
        <title>The complete genome of Acinetobacter sp. strain WCHAc010005.</title>
        <authorList>
            <person name="Hu Y."/>
            <person name="Long H."/>
            <person name="Feng Y."/>
            <person name="Zong Z."/>
        </authorList>
    </citation>
    <scope>NUCLEOTIDE SEQUENCE [LARGE SCALE GENOMIC DNA]</scope>
    <source>
        <strain evidence="3">WCHAc010005</strain>
    </source>
</reference>